<sequence length="413" mass="43503">MSSTIYVVGVGMTQFGRHIERSLHSLADEALDAALRDAGAERKDIEQVFYSGVTQGALQGQTAIPGQVVLNKIGLVGLPVWNVENACASGTSAFQLAVQSLRAGACDIALAIGAEKMNIEDKRRALGLFEGGWDVLEAEKNASRLLKLGDGVEVPPGSESERPYSRFMAIYAATCRYWMKTFGTTQRQIAAVSAKNHNHSVHNPLSQYRQAFTIEEVLAAPPITYPLTLPMCSPLSDGAAAVLVCTESGLKRLSADKRRAIRVAASSIATATNREPSAFEQAVCRRAANAAYEQSGISPSDVSVVEVHDASAMGEIIAVEYLQLVPMGEGGLAAEAGELSIGGRVPVNTSGGLESKGHPIGATGLGQIHELVTQLRGEAGARQVTGAKVALQENGGGSIGYEEAVVTVNLFTR</sequence>
<keyword evidence="3" id="KW-0808">Transferase</keyword>
<dbReference type="RefSeq" id="WP_150783416.1">
    <property type="nucleotide sequence ID" value="NZ_CABVII010000004.1"/>
</dbReference>
<evidence type="ECO:0000259" key="1">
    <source>
        <dbReference type="Pfam" id="PF00108"/>
    </source>
</evidence>
<dbReference type="EC" id="2.3.1.16" evidence="3"/>
<evidence type="ECO:0000259" key="2">
    <source>
        <dbReference type="Pfam" id="PF22691"/>
    </source>
</evidence>
<dbReference type="Proteomes" id="UP000385207">
    <property type="component" value="Unassembled WGS sequence"/>
</dbReference>
<dbReference type="PANTHER" id="PTHR42870">
    <property type="entry name" value="ACETYL-COA C-ACETYLTRANSFERASE"/>
    <property type="match status" value="1"/>
</dbReference>
<dbReference type="Pfam" id="PF00108">
    <property type="entry name" value="Thiolase_N"/>
    <property type="match status" value="1"/>
</dbReference>
<dbReference type="SUPFAM" id="SSF53901">
    <property type="entry name" value="Thiolase-like"/>
    <property type="match status" value="2"/>
</dbReference>
<organism evidence="3 4">
    <name type="scientific">Pseudomonas fluorescens</name>
    <dbReference type="NCBI Taxonomy" id="294"/>
    <lineage>
        <taxon>Bacteria</taxon>
        <taxon>Pseudomonadati</taxon>
        <taxon>Pseudomonadota</taxon>
        <taxon>Gammaproteobacteria</taxon>
        <taxon>Pseudomonadales</taxon>
        <taxon>Pseudomonadaceae</taxon>
        <taxon>Pseudomonas</taxon>
    </lineage>
</organism>
<dbReference type="PANTHER" id="PTHR42870:SF1">
    <property type="entry name" value="NON-SPECIFIC LIPID-TRANSFER PROTEIN-LIKE 2"/>
    <property type="match status" value="1"/>
</dbReference>
<dbReference type="PIRSF" id="PIRSF000429">
    <property type="entry name" value="Ac-CoA_Ac_transf"/>
    <property type="match status" value="1"/>
</dbReference>
<protein>
    <submittedName>
        <fullName evidence="3">3-ketoacyl-CoA thiolase</fullName>
        <ecNumber evidence="3">2.3.1.16</ecNumber>
    </submittedName>
</protein>
<dbReference type="CDD" id="cd00829">
    <property type="entry name" value="SCP-x_thiolase"/>
    <property type="match status" value="1"/>
</dbReference>
<dbReference type="Gene3D" id="3.40.47.10">
    <property type="match status" value="1"/>
</dbReference>
<evidence type="ECO:0000313" key="4">
    <source>
        <dbReference type="Proteomes" id="UP000385207"/>
    </source>
</evidence>
<dbReference type="InterPro" id="IPR016039">
    <property type="entry name" value="Thiolase-like"/>
</dbReference>
<dbReference type="InterPro" id="IPR020616">
    <property type="entry name" value="Thiolase_N"/>
</dbReference>
<reference evidence="3 4" key="1">
    <citation type="submission" date="2019-09" db="EMBL/GenBank/DDBJ databases">
        <authorList>
            <person name="Chandra G."/>
            <person name="Truman W A."/>
        </authorList>
    </citation>
    <scope>NUCLEOTIDE SEQUENCE [LARGE SCALE GENOMIC DNA]</scope>
    <source>
        <strain evidence="3">PS862</strain>
    </source>
</reference>
<dbReference type="InterPro" id="IPR055140">
    <property type="entry name" value="Thiolase_C_2"/>
</dbReference>
<dbReference type="GO" id="GO:0003988">
    <property type="term" value="F:acetyl-CoA C-acyltransferase activity"/>
    <property type="evidence" value="ECO:0007669"/>
    <property type="project" value="UniProtKB-EC"/>
</dbReference>
<proteinExistence type="predicted"/>
<accession>A0A5E7HRP4</accession>
<keyword evidence="3" id="KW-0012">Acyltransferase</keyword>
<feature type="domain" description="Thiolase N-terminal" evidence="1">
    <location>
        <begin position="5"/>
        <end position="207"/>
    </location>
</feature>
<dbReference type="OrthoDB" id="7053663at2"/>
<dbReference type="EMBL" id="CABVII010000004">
    <property type="protein sequence ID" value="VVO66889.1"/>
    <property type="molecule type" value="Genomic_DNA"/>
</dbReference>
<gene>
    <name evidence="3" type="primary">fadI_2</name>
    <name evidence="3" type="ORF">PS862_01120</name>
</gene>
<dbReference type="Pfam" id="PF22691">
    <property type="entry name" value="Thiolase_C_1"/>
    <property type="match status" value="1"/>
</dbReference>
<name>A0A5E7HRP4_PSEFL</name>
<dbReference type="InterPro" id="IPR002155">
    <property type="entry name" value="Thiolase"/>
</dbReference>
<feature type="domain" description="Thiolase C-terminal" evidence="2">
    <location>
        <begin position="278"/>
        <end position="406"/>
    </location>
</feature>
<evidence type="ECO:0000313" key="3">
    <source>
        <dbReference type="EMBL" id="VVO66889.1"/>
    </source>
</evidence>
<dbReference type="AlphaFoldDB" id="A0A5E7HRP4"/>